<evidence type="ECO:0000256" key="1">
    <source>
        <dbReference type="SAM" id="MobiDB-lite"/>
    </source>
</evidence>
<evidence type="ECO:0000313" key="3">
    <source>
        <dbReference type="Proteomes" id="UP000325313"/>
    </source>
</evidence>
<reference evidence="2 3" key="1">
    <citation type="submission" date="2019-05" db="EMBL/GenBank/DDBJ databases">
        <title>Emergence of the Ug99 lineage of the wheat stem rust pathogen through somatic hybridization.</title>
        <authorList>
            <person name="Li F."/>
            <person name="Upadhyaya N.M."/>
            <person name="Sperschneider J."/>
            <person name="Matny O."/>
            <person name="Nguyen-Phuc H."/>
            <person name="Mago R."/>
            <person name="Raley C."/>
            <person name="Miller M.E."/>
            <person name="Silverstein K.A.T."/>
            <person name="Henningsen E."/>
            <person name="Hirsch C.D."/>
            <person name="Visser B."/>
            <person name="Pretorius Z.A."/>
            <person name="Steffenson B.J."/>
            <person name="Schwessinger B."/>
            <person name="Dodds P.N."/>
            <person name="Figueroa M."/>
        </authorList>
    </citation>
    <scope>NUCLEOTIDE SEQUENCE [LARGE SCALE GENOMIC DNA]</scope>
    <source>
        <strain evidence="2 3">Ug99</strain>
    </source>
</reference>
<organism evidence="2 3">
    <name type="scientific">Puccinia graminis f. sp. tritici</name>
    <dbReference type="NCBI Taxonomy" id="56615"/>
    <lineage>
        <taxon>Eukaryota</taxon>
        <taxon>Fungi</taxon>
        <taxon>Dikarya</taxon>
        <taxon>Basidiomycota</taxon>
        <taxon>Pucciniomycotina</taxon>
        <taxon>Pucciniomycetes</taxon>
        <taxon>Pucciniales</taxon>
        <taxon>Pucciniaceae</taxon>
        <taxon>Puccinia</taxon>
    </lineage>
</organism>
<gene>
    <name evidence="2" type="ORF">PGTUg99_025929</name>
</gene>
<feature type="region of interest" description="Disordered" evidence="1">
    <location>
        <begin position="1"/>
        <end position="33"/>
    </location>
</feature>
<dbReference type="EMBL" id="VDEP01000137">
    <property type="protein sequence ID" value="KAA1129303.1"/>
    <property type="molecule type" value="Genomic_DNA"/>
</dbReference>
<dbReference type="Proteomes" id="UP000325313">
    <property type="component" value="Unassembled WGS sequence"/>
</dbReference>
<comment type="caution">
    <text evidence="2">The sequence shown here is derived from an EMBL/GenBank/DDBJ whole genome shotgun (WGS) entry which is preliminary data.</text>
</comment>
<proteinExistence type="predicted"/>
<protein>
    <submittedName>
        <fullName evidence="2">Uncharacterized protein</fullName>
    </submittedName>
</protein>
<name>A0A5B0RWT8_PUCGR</name>
<accession>A0A5B0RWT8</accession>
<dbReference type="AlphaFoldDB" id="A0A5B0RWT8"/>
<evidence type="ECO:0000313" key="2">
    <source>
        <dbReference type="EMBL" id="KAA1129303.1"/>
    </source>
</evidence>
<feature type="compositionally biased region" description="Low complexity" evidence="1">
    <location>
        <begin position="20"/>
        <end position="33"/>
    </location>
</feature>
<sequence length="64" mass="6646">MGMAGSVQRGARTVEEEQDSLTPSVLSSQSLTPSVLSSQFLLKITLRTSGDEAVSLHSALAAAQ</sequence>